<dbReference type="Gene3D" id="1.10.760.10">
    <property type="entry name" value="Cytochrome c-like domain"/>
    <property type="match status" value="1"/>
</dbReference>
<reference evidence="5" key="1">
    <citation type="submission" date="2016-10" db="EMBL/GenBank/DDBJ databases">
        <authorList>
            <person name="de Groot N.N."/>
        </authorList>
    </citation>
    <scope>NUCLEOTIDE SEQUENCE</scope>
</reference>
<dbReference type="Pfam" id="PF13442">
    <property type="entry name" value="Cytochrome_CBB3"/>
    <property type="match status" value="1"/>
</dbReference>
<dbReference type="PROSITE" id="PS51007">
    <property type="entry name" value="CYTC"/>
    <property type="match status" value="1"/>
</dbReference>
<protein>
    <submittedName>
        <fullName evidence="5">Cytochrome c class I</fullName>
    </submittedName>
</protein>
<organism evidence="5">
    <name type="scientific">hydrothermal vent metagenome</name>
    <dbReference type="NCBI Taxonomy" id="652676"/>
    <lineage>
        <taxon>unclassified sequences</taxon>
        <taxon>metagenomes</taxon>
        <taxon>ecological metagenomes</taxon>
    </lineage>
</organism>
<keyword evidence="3" id="KW-0408">Iron</keyword>
<keyword evidence="2" id="KW-0479">Metal-binding</keyword>
<sequence>MKPNKILLTLATISVMTHVTYAQDGATLFEAKCTACHVTTHPRDKSTLVAPPVMGVMRHVKMTYGTKEEAVKFVTEYALNPQVNKAVCMPQKIKSFGLMPSQKGNVTEEELQTIASWMYDNFPSKGFQGKGHGKSCKGK</sequence>
<dbReference type="AlphaFoldDB" id="A0A1W1CXK0"/>
<dbReference type="GO" id="GO:0046872">
    <property type="term" value="F:metal ion binding"/>
    <property type="evidence" value="ECO:0007669"/>
    <property type="project" value="UniProtKB-KW"/>
</dbReference>
<evidence type="ECO:0000259" key="4">
    <source>
        <dbReference type="PROSITE" id="PS51007"/>
    </source>
</evidence>
<dbReference type="GO" id="GO:0009055">
    <property type="term" value="F:electron transfer activity"/>
    <property type="evidence" value="ECO:0007669"/>
    <property type="project" value="InterPro"/>
</dbReference>
<keyword evidence="1" id="KW-0349">Heme</keyword>
<evidence type="ECO:0000313" key="5">
    <source>
        <dbReference type="EMBL" id="SFV70455.1"/>
    </source>
</evidence>
<evidence type="ECO:0000256" key="1">
    <source>
        <dbReference type="ARBA" id="ARBA00022617"/>
    </source>
</evidence>
<dbReference type="InterPro" id="IPR009056">
    <property type="entry name" value="Cyt_c-like_dom"/>
</dbReference>
<dbReference type="GO" id="GO:0020037">
    <property type="term" value="F:heme binding"/>
    <property type="evidence" value="ECO:0007669"/>
    <property type="project" value="InterPro"/>
</dbReference>
<dbReference type="EMBL" id="FPHI01000051">
    <property type="protein sequence ID" value="SFV70455.1"/>
    <property type="molecule type" value="Genomic_DNA"/>
</dbReference>
<proteinExistence type="predicted"/>
<gene>
    <name evidence="5" type="ORF">MNB_SV-3-356</name>
</gene>
<accession>A0A1W1CXK0</accession>
<dbReference type="SUPFAM" id="SSF46626">
    <property type="entry name" value="Cytochrome c"/>
    <property type="match status" value="1"/>
</dbReference>
<dbReference type="InterPro" id="IPR036909">
    <property type="entry name" value="Cyt_c-like_dom_sf"/>
</dbReference>
<name>A0A1W1CXK0_9ZZZZ</name>
<feature type="domain" description="Cytochrome c" evidence="4">
    <location>
        <begin position="20"/>
        <end position="122"/>
    </location>
</feature>
<evidence type="ECO:0000256" key="3">
    <source>
        <dbReference type="ARBA" id="ARBA00023004"/>
    </source>
</evidence>
<evidence type="ECO:0000256" key="2">
    <source>
        <dbReference type="ARBA" id="ARBA00022723"/>
    </source>
</evidence>